<protein>
    <submittedName>
        <fullName evidence="2">Uncharacterized protein</fullName>
    </submittedName>
</protein>
<gene>
    <name evidence="2" type="ORF">CAMP_LOCUS15463</name>
</gene>
<dbReference type="EMBL" id="CANHGI010000005">
    <property type="protein sequence ID" value="CAI5452826.1"/>
    <property type="molecule type" value="Genomic_DNA"/>
</dbReference>
<keyword evidence="1" id="KW-1133">Transmembrane helix</keyword>
<proteinExistence type="predicted"/>
<name>A0A9P1IXD4_9PELO</name>
<keyword evidence="1" id="KW-0472">Membrane</keyword>
<dbReference type="Proteomes" id="UP001152747">
    <property type="component" value="Unassembled WGS sequence"/>
</dbReference>
<organism evidence="2 3">
    <name type="scientific">Caenorhabditis angaria</name>
    <dbReference type="NCBI Taxonomy" id="860376"/>
    <lineage>
        <taxon>Eukaryota</taxon>
        <taxon>Metazoa</taxon>
        <taxon>Ecdysozoa</taxon>
        <taxon>Nematoda</taxon>
        <taxon>Chromadorea</taxon>
        <taxon>Rhabditida</taxon>
        <taxon>Rhabditina</taxon>
        <taxon>Rhabditomorpha</taxon>
        <taxon>Rhabditoidea</taxon>
        <taxon>Rhabditidae</taxon>
        <taxon>Peloderinae</taxon>
        <taxon>Caenorhabditis</taxon>
    </lineage>
</organism>
<reference evidence="2" key="1">
    <citation type="submission" date="2022-11" db="EMBL/GenBank/DDBJ databases">
        <authorList>
            <person name="Kikuchi T."/>
        </authorList>
    </citation>
    <scope>NUCLEOTIDE SEQUENCE</scope>
    <source>
        <strain evidence="2">PS1010</strain>
    </source>
</reference>
<evidence type="ECO:0000256" key="1">
    <source>
        <dbReference type="SAM" id="Phobius"/>
    </source>
</evidence>
<keyword evidence="1" id="KW-0812">Transmembrane</keyword>
<evidence type="ECO:0000313" key="3">
    <source>
        <dbReference type="Proteomes" id="UP001152747"/>
    </source>
</evidence>
<feature type="transmembrane region" description="Helical" evidence="1">
    <location>
        <begin position="12"/>
        <end position="31"/>
    </location>
</feature>
<dbReference type="AlphaFoldDB" id="A0A9P1IXD4"/>
<keyword evidence="3" id="KW-1185">Reference proteome</keyword>
<accession>A0A9P1IXD4</accession>
<sequence length="85" mass="10300">MTNYHLESDFHIVCTFFYSIVLLIAVMALLAQRNRQYRTEERMQQLWLNQIYDSYAIRSKTLQLRIKQLSDHRNVYLGDETNKNQ</sequence>
<evidence type="ECO:0000313" key="2">
    <source>
        <dbReference type="EMBL" id="CAI5452826.1"/>
    </source>
</evidence>
<comment type="caution">
    <text evidence="2">The sequence shown here is derived from an EMBL/GenBank/DDBJ whole genome shotgun (WGS) entry which is preliminary data.</text>
</comment>